<evidence type="ECO:0000313" key="2">
    <source>
        <dbReference type="EMBL" id="CAJ0892392.1"/>
    </source>
</evidence>
<dbReference type="Proteomes" id="UP001190002">
    <property type="component" value="Unassembled WGS sequence"/>
</dbReference>
<protein>
    <submittedName>
        <fullName evidence="1">Uncharacterized protein</fullName>
    </submittedName>
</protein>
<proteinExistence type="predicted"/>
<evidence type="ECO:0000313" key="3">
    <source>
        <dbReference type="Proteomes" id="UP001190002"/>
    </source>
</evidence>
<evidence type="ECO:0000313" key="4">
    <source>
        <dbReference type="Proteomes" id="UP001190452"/>
    </source>
</evidence>
<dbReference type="AlphaFoldDB" id="A0AAD2EMH7"/>
<dbReference type="RefSeq" id="WP_104566149.1">
    <property type="nucleotide sequence ID" value="NZ_CATVXE010000020.1"/>
</dbReference>
<name>A0AAD2EMH7_9RALS</name>
<dbReference type="Proteomes" id="UP001190452">
    <property type="component" value="Unassembled WGS sequence"/>
</dbReference>
<dbReference type="EMBL" id="CAUDKV010000023">
    <property type="protein sequence ID" value="CAJ0892392.1"/>
    <property type="molecule type" value="Genomic_DNA"/>
</dbReference>
<accession>A0AAD2EMH7</accession>
<evidence type="ECO:0000313" key="1">
    <source>
        <dbReference type="EMBL" id="CAJ0692789.1"/>
    </source>
</evidence>
<dbReference type="EMBL" id="CATVXE010000020">
    <property type="protein sequence ID" value="CAJ0692789.1"/>
    <property type="molecule type" value="Genomic_DNA"/>
</dbReference>
<reference evidence="1 4" key="1">
    <citation type="submission" date="2023-07" db="EMBL/GenBank/DDBJ databases">
        <authorList>
            <person name="Peeters C."/>
        </authorList>
    </citation>
    <scope>NUCLEOTIDE SEQUENCE</scope>
    <source>
        <strain evidence="2 4">R-77569</strain>
        <strain evidence="1">R-77591</strain>
    </source>
</reference>
<comment type="caution">
    <text evidence="1">The sequence shown here is derived from an EMBL/GenBank/DDBJ whole genome shotgun (WGS) entry which is preliminary data.</text>
</comment>
<sequence>MQDHTFTEAQIACLRQLEEAVKEALPSHAVVRVESSEVGSNVYAWWIVHAHPGVSRVNSFSFQLSPQMLQAYFHQSTDDRARTLKRLRDWTRWTLDSDDCTPEDALGFDVSAFVPRWVFLADATELQR</sequence>
<organism evidence="1 3">
    <name type="scientific">Ralstonia mannitolilytica</name>
    <dbReference type="NCBI Taxonomy" id="105219"/>
    <lineage>
        <taxon>Bacteria</taxon>
        <taxon>Pseudomonadati</taxon>
        <taxon>Pseudomonadota</taxon>
        <taxon>Betaproteobacteria</taxon>
        <taxon>Burkholderiales</taxon>
        <taxon>Burkholderiaceae</taxon>
        <taxon>Ralstonia</taxon>
    </lineage>
</organism>
<keyword evidence="4" id="KW-1185">Reference proteome</keyword>
<gene>
    <name evidence="2" type="ORF">R77569_04221</name>
    <name evidence="1" type="ORF">R77591_03979</name>
</gene>